<evidence type="ECO:0000313" key="4">
    <source>
        <dbReference type="Proteomes" id="UP001244341"/>
    </source>
</evidence>
<feature type="chain" id="PRO_5046683975" description="CBM-cenC domain-containing protein" evidence="2">
    <location>
        <begin position="22"/>
        <end position="361"/>
    </location>
</feature>
<keyword evidence="2" id="KW-0732">Signal</keyword>
<evidence type="ECO:0000313" key="3">
    <source>
        <dbReference type="EMBL" id="WIA14086.1"/>
    </source>
</evidence>
<dbReference type="SUPFAM" id="SSF49785">
    <property type="entry name" value="Galactose-binding domain-like"/>
    <property type="match status" value="2"/>
</dbReference>
<feature type="region of interest" description="Disordered" evidence="1">
    <location>
        <begin position="182"/>
        <end position="202"/>
    </location>
</feature>
<name>A0ABY8U2B0_TETOB</name>
<dbReference type="Gene3D" id="2.60.120.260">
    <property type="entry name" value="Galactose-binding domain-like"/>
    <property type="match status" value="2"/>
</dbReference>
<evidence type="ECO:0008006" key="5">
    <source>
        <dbReference type="Google" id="ProtNLM"/>
    </source>
</evidence>
<keyword evidence="4" id="KW-1185">Reference proteome</keyword>
<accession>A0ABY8U2B0</accession>
<feature type="compositionally biased region" description="Low complexity" evidence="1">
    <location>
        <begin position="183"/>
        <end position="193"/>
    </location>
</feature>
<dbReference type="Proteomes" id="UP001244341">
    <property type="component" value="Chromosome 5b"/>
</dbReference>
<sequence>MSRFSVAVLFAALLCAHVGDASRLLTGFSAGFEPNQSAPFGLKLQGSGKGFAMIPSSSDNAATGQSGATVTVTQPGSALWHVQLSSAPTRLTAGKFYTLRYSAKSSAASSMQVALVSDATWKEFFAEQPKTTPSFATRTTVDLTPPASGSYLLNFDMGLAPVNTTFAFDDIMICEQSKQLNTAPNSNANSNNPKGQDPAGVLRTDTSTGFEKDAPLLFRAQVTPPAEASVNMQLQSSAAASTGASGAAVTVNTPSDQPWHVQLAGPAVPLDASKSYTVQISLRQFGSSNLNKGNVLQVNWVQPEVWIPTALSSIQPTASYTTYTLPAMSPPSSGLFYLTVDMGSVAAGTTLYFDDIRVFEA</sequence>
<organism evidence="3 4">
    <name type="scientific">Tetradesmus obliquus</name>
    <name type="common">Green alga</name>
    <name type="synonym">Acutodesmus obliquus</name>
    <dbReference type="NCBI Taxonomy" id="3088"/>
    <lineage>
        <taxon>Eukaryota</taxon>
        <taxon>Viridiplantae</taxon>
        <taxon>Chlorophyta</taxon>
        <taxon>core chlorophytes</taxon>
        <taxon>Chlorophyceae</taxon>
        <taxon>CS clade</taxon>
        <taxon>Sphaeropleales</taxon>
        <taxon>Scenedesmaceae</taxon>
        <taxon>Tetradesmus</taxon>
    </lineage>
</organism>
<gene>
    <name evidence="3" type="ORF">OEZ85_002635</name>
</gene>
<dbReference type="EMBL" id="CP126212">
    <property type="protein sequence ID" value="WIA14086.1"/>
    <property type="molecule type" value="Genomic_DNA"/>
</dbReference>
<evidence type="ECO:0000256" key="1">
    <source>
        <dbReference type="SAM" id="MobiDB-lite"/>
    </source>
</evidence>
<dbReference type="InterPro" id="IPR008979">
    <property type="entry name" value="Galactose-bd-like_sf"/>
</dbReference>
<reference evidence="3 4" key="1">
    <citation type="submission" date="2023-05" db="EMBL/GenBank/DDBJ databases">
        <title>A 100% complete, gapless, phased diploid assembly of the Scenedesmus obliquus UTEX 3031 genome.</title>
        <authorList>
            <person name="Biondi T.C."/>
            <person name="Hanschen E.R."/>
            <person name="Kwon T."/>
            <person name="Eng W."/>
            <person name="Kruse C.P.S."/>
            <person name="Koehler S.I."/>
            <person name="Kunde Y."/>
            <person name="Gleasner C.D."/>
            <person name="You Mak K.T."/>
            <person name="Polle J."/>
            <person name="Hovde B.T."/>
            <person name="Starkenburg S.R."/>
        </authorList>
    </citation>
    <scope>NUCLEOTIDE SEQUENCE [LARGE SCALE GENOMIC DNA]</scope>
    <source>
        <strain evidence="3 4">DOE0152z</strain>
    </source>
</reference>
<feature type="signal peptide" evidence="2">
    <location>
        <begin position="1"/>
        <end position="21"/>
    </location>
</feature>
<evidence type="ECO:0000256" key="2">
    <source>
        <dbReference type="SAM" id="SignalP"/>
    </source>
</evidence>
<proteinExistence type="predicted"/>
<protein>
    <recommendedName>
        <fullName evidence="5">CBM-cenC domain-containing protein</fullName>
    </recommendedName>
</protein>